<keyword evidence="3 5" id="KW-0342">GTP-binding</keyword>
<dbReference type="Proteomes" id="UP000580051">
    <property type="component" value="Unassembled WGS sequence"/>
</dbReference>
<proteinExistence type="inferred from homology"/>
<feature type="binding site" evidence="5">
    <location>
        <position position="187"/>
    </location>
    <ligand>
        <name>GTP</name>
        <dbReference type="ChEBI" id="CHEBI:37565"/>
    </ligand>
</feature>
<evidence type="ECO:0000256" key="7">
    <source>
        <dbReference type="RuleBase" id="RU000631"/>
    </source>
</evidence>
<keyword evidence="5 7" id="KW-0131">Cell cycle</keyword>
<dbReference type="GO" id="GO:0032153">
    <property type="term" value="C:cell division site"/>
    <property type="evidence" value="ECO:0007669"/>
    <property type="project" value="UniProtKB-UniRule"/>
</dbReference>
<name>A0A6V8NL17_9ACTN</name>
<evidence type="ECO:0000256" key="5">
    <source>
        <dbReference type="HAMAP-Rule" id="MF_00909"/>
    </source>
</evidence>
<dbReference type="PROSITE" id="PS01135">
    <property type="entry name" value="FTSZ_2"/>
    <property type="match status" value="1"/>
</dbReference>
<dbReference type="GO" id="GO:0005525">
    <property type="term" value="F:GTP binding"/>
    <property type="evidence" value="ECO:0007669"/>
    <property type="project" value="UniProtKB-UniRule"/>
</dbReference>
<evidence type="ECO:0000313" key="11">
    <source>
        <dbReference type="EMBL" id="GFP27478.1"/>
    </source>
</evidence>
<sequence>MVSPGVRNPNLKYIAVIKVIGVGGGGTNAVNRMVEDGLKGVEFVAINTDAQALMMSEADCKIVIGETGLGAGSDPERGREAALASRDVIAEVIKGADMVFITAGKGGGTGTGAAPIIAEIARELGALTVGVVTRPFTFEGKRRSEQAEEGIKNLRKHVDTLIVIPNDKLLEVSKKETTLIEAFKMADGVLREGVQGITDLITLPGLINLDFADVRSIVKDAGSALMGSGIGSGENRAVDAAMAAISSPLLEISVDGASGILLNISGGRDLRLHEVNEAAEVIRSASSKDANIIFGAVLDDNLKDKVKVTVIAASFKEPFKERPRREKETVQERPAEEEEVKILEDELDIPTFLRKRW</sequence>
<dbReference type="InterPro" id="IPR036525">
    <property type="entry name" value="Tubulin/FtsZ_GTPase_sf"/>
</dbReference>
<dbReference type="GO" id="GO:0051258">
    <property type="term" value="P:protein polymerization"/>
    <property type="evidence" value="ECO:0007669"/>
    <property type="project" value="UniProtKB-UniRule"/>
</dbReference>
<dbReference type="EMBL" id="BLRY01000038">
    <property type="protein sequence ID" value="GFP27478.1"/>
    <property type="molecule type" value="Genomic_DNA"/>
</dbReference>
<dbReference type="GO" id="GO:0003924">
    <property type="term" value="F:GTPase activity"/>
    <property type="evidence" value="ECO:0007669"/>
    <property type="project" value="UniProtKB-UniRule"/>
</dbReference>
<dbReference type="InterPro" id="IPR008280">
    <property type="entry name" value="Tub_FtsZ_C"/>
</dbReference>
<dbReference type="InterPro" id="IPR000158">
    <property type="entry name" value="Cell_div_FtsZ"/>
</dbReference>
<organism evidence="10 14">
    <name type="scientific">Candidatus Hakubella thermalkaliphila</name>
    <dbReference type="NCBI Taxonomy" id="2754717"/>
    <lineage>
        <taxon>Bacteria</taxon>
        <taxon>Bacillati</taxon>
        <taxon>Actinomycetota</taxon>
        <taxon>Actinomycetota incertae sedis</taxon>
        <taxon>Candidatus Hakubellales</taxon>
        <taxon>Candidatus Hakubellaceae</taxon>
        <taxon>Candidatus Hakubella</taxon>
    </lineage>
</organism>
<dbReference type="Proteomes" id="UP000591948">
    <property type="component" value="Unassembled WGS sequence"/>
</dbReference>
<accession>A0A6V8NL17</accession>
<comment type="similarity">
    <text evidence="1 5 7">Belongs to the FtsZ family.</text>
</comment>
<dbReference type="GO" id="GO:0005737">
    <property type="term" value="C:cytoplasm"/>
    <property type="evidence" value="ECO:0007669"/>
    <property type="project" value="UniProtKB-SubCell"/>
</dbReference>
<dbReference type="AlphaFoldDB" id="A0A6V8NL17"/>
<evidence type="ECO:0000313" key="13">
    <source>
        <dbReference type="Proteomes" id="UP000576480"/>
    </source>
</evidence>
<keyword evidence="5" id="KW-0963">Cytoplasm</keyword>
<evidence type="ECO:0000313" key="10">
    <source>
        <dbReference type="EMBL" id="GFP20813.1"/>
    </source>
</evidence>
<dbReference type="RefSeq" id="WP_258187068.1">
    <property type="nucleotide sequence ID" value="NZ_BLRV01000002.1"/>
</dbReference>
<feature type="domain" description="Tubulin/FtsZ 2-layer sandwich" evidence="9">
    <location>
        <begin position="207"/>
        <end position="324"/>
    </location>
</feature>
<dbReference type="Gene3D" id="3.30.1330.20">
    <property type="entry name" value="Tubulin/FtsZ, C-terminal domain"/>
    <property type="match status" value="1"/>
</dbReference>
<evidence type="ECO:0000313" key="12">
    <source>
        <dbReference type="EMBL" id="GFP34533.1"/>
    </source>
</evidence>
<dbReference type="PANTHER" id="PTHR30314">
    <property type="entry name" value="CELL DIVISION PROTEIN FTSZ-RELATED"/>
    <property type="match status" value="1"/>
</dbReference>
<reference evidence="13 14" key="1">
    <citation type="journal article" date="2020" name="Front. Microbiol.">
        <title>Single-cell genomics of novel Actinobacteria with the Wood-Ljungdahl pathway discovered in a serpentinizing system.</title>
        <authorList>
            <person name="Merino N."/>
            <person name="Kawai M."/>
            <person name="Boyd E.S."/>
            <person name="Colman D.R."/>
            <person name="McGlynn S.E."/>
            <person name="Nealson K.H."/>
            <person name="Kurokawa K."/>
            <person name="Hongoh Y."/>
        </authorList>
    </citation>
    <scope>NUCLEOTIDE SEQUENCE [LARGE SCALE GENOMIC DNA]</scope>
    <source>
        <strain evidence="10 14">S06</strain>
        <strain evidence="11 15">S33</strain>
        <strain evidence="12 13">S43</strain>
    </source>
</reference>
<dbReference type="Proteomes" id="UP000576480">
    <property type="component" value="Unassembled WGS sequence"/>
</dbReference>
<dbReference type="FunFam" id="3.40.50.1440:FF:000001">
    <property type="entry name" value="Cell division protein FtsZ"/>
    <property type="match status" value="1"/>
</dbReference>
<dbReference type="InterPro" id="IPR020805">
    <property type="entry name" value="Cell_div_FtsZ_CS"/>
</dbReference>
<evidence type="ECO:0000256" key="2">
    <source>
        <dbReference type="ARBA" id="ARBA00022741"/>
    </source>
</evidence>
<evidence type="ECO:0000259" key="8">
    <source>
        <dbReference type="SMART" id="SM00864"/>
    </source>
</evidence>
<dbReference type="SMART" id="SM00864">
    <property type="entry name" value="Tubulin"/>
    <property type="match status" value="1"/>
</dbReference>
<evidence type="ECO:0000256" key="1">
    <source>
        <dbReference type="ARBA" id="ARBA00009690"/>
    </source>
</evidence>
<feature type="binding site" evidence="5">
    <location>
        <begin position="24"/>
        <end position="28"/>
    </location>
    <ligand>
        <name>GTP</name>
        <dbReference type="ChEBI" id="CHEBI:37565"/>
    </ligand>
</feature>
<dbReference type="SUPFAM" id="SSF52490">
    <property type="entry name" value="Tubulin nucleotide-binding domain-like"/>
    <property type="match status" value="1"/>
</dbReference>
<dbReference type="InterPro" id="IPR045061">
    <property type="entry name" value="FtsZ/CetZ"/>
</dbReference>
<dbReference type="Gene3D" id="3.40.50.1440">
    <property type="entry name" value="Tubulin/FtsZ, GTPase domain"/>
    <property type="match status" value="1"/>
</dbReference>
<dbReference type="InterPro" id="IPR003008">
    <property type="entry name" value="Tubulin_FtsZ_GTPase"/>
</dbReference>
<dbReference type="Pfam" id="PF00091">
    <property type="entry name" value="Tubulin"/>
    <property type="match status" value="1"/>
</dbReference>
<protein>
    <recommendedName>
        <fullName evidence="5 6">Cell division protein FtsZ</fullName>
    </recommendedName>
</protein>
<dbReference type="CDD" id="cd02201">
    <property type="entry name" value="FtsZ_type1"/>
    <property type="match status" value="1"/>
</dbReference>
<dbReference type="SMART" id="SM00865">
    <property type="entry name" value="Tubulin_C"/>
    <property type="match status" value="1"/>
</dbReference>
<keyword evidence="4 5" id="KW-0717">Septation</keyword>
<dbReference type="PANTHER" id="PTHR30314:SF3">
    <property type="entry name" value="MITOCHONDRIAL DIVISION PROTEIN FSZA"/>
    <property type="match status" value="1"/>
</dbReference>
<evidence type="ECO:0000313" key="14">
    <source>
        <dbReference type="Proteomes" id="UP000580051"/>
    </source>
</evidence>
<dbReference type="SUPFAM" id="SSF55307">
    <property type="entry name" value="Tubulin C-terminal domain-like"/>
    <property type="match status" value="1"/>
</dbReference>
<feature type="binding site" evidence="5">
    <location>
        <position position="143"/>
    </location>
    <ligand>
        <name>GTP</name>
        <dbReference type="ChEBI" id="CHEBI:37565"/>
    </ligand>
</feature>
<dbReference type="GO" id="GO:0000917">
    <property type="term" value="P:division septum assembly"/>
    <property type="evidence" value="ECO:0007669"/>
    <property type="project" value="UniProtKB-KW"/>
</dbReference>
<dbReference type="HAMAP" id="MF_00909">
    <property type="entry name" value="FtsZ"/>
    <property type="match status" value="1"/>
</dbReference>
<evidence type="ECO:0000256" key="3">
    <source>
        <dbReference type="ARBA" id="ARBA00023134"/>
    </source>
</evidence>
<evidence type="ECO:0000256" key="4">
    <source>
        <dbReference type="ARBA" id="ARBA00023210"/>
    </source>
</evidence>
<dbReference type="InterPro" id="IPR024757">
    <property type="entry name" value="FtsZ_C"/>
</dbReference>
<dbReference type="Pfam" id="PF12327">
    <property type="entry name" value="FtsZ_C"/>
    <property type="match status" value="1"/>
</dbReference>
<comment type="subunit">
    <text evidence="5">Homodimer. Polymerizes to form a dynamic ring structure in a strictly GTP-dependent manner. Interacts directly with several other division proteins.</text>
</comment>
<feature type="binding site" evidence="5">
    <location>
        <position position="139"/>
    </location>
    <ligand>
        <name>GTP</name>
        <dbReference type="ChEBI" id="CHEBI:37565"/>
    </ligand>
</feature>
<evidence type="ECO:0000256" key="6">
    <source>
        <dbReference type="NCBIfam" id="TIGR00065"/>
    </source>
</evidence>
<gene>
    <name evidence="5" type="primary">ftsZ</name>
    <name evidence="10" type="ORF">HKBW3S06_00040</name>
    <name evidence="11" type="ORF">HKBW3S33_00891</name>
    <name evidence="12" type="ORF">HKBW3S43_00326</name>
</gene>
<comment type="function">
    <text evidence="5 7">Essential cell division protein that forms a contractile ring structure (Z ring) at the future cell division site. The regulation of the ring assembly controls the timing and the location of cell division. One of the functions of the FtsZ ring is to recruit other cell division proteins to the septum to produce a new cell wall between the dividing cells. Binds GTP and shows GTPase activity.</text>
</comment>
<keyword evidence="15" id="KW-1185">Reference proteome</keyword>
<keyword evidence="5 7" id="KW-0132">Cell division</keyword>
<dbReference type="EMBL" id="BLRV01000002">
    <property type="protein sequence ID" value="GFP20813.1"/>
    <property type="molecule type" value="Genomic_DNA"/>
</dbReference>
<evidence type="ECO:0000313" key="15">
    <source>
        <dbReference type="Proteomes" id="UP000591948"/>
    </source>
</evidence>
<feature type="domain" description="Tubulin/FtsZ GTPase" evidence="8">
    <location>
        <begin position="16"/>
        <end position="205"/>
    </location>
</feature>
<dbReference type="GO" id="GO:0043093">
    <property type="term" value="P:FtsZ-dependent cytokinesis"/>
    <property type="evidence" value="ECO:0007669"/>
    <property type="project" value="UniProtKB-UniRule"/>
</dbReference>
<dbReference type="InterPro" id="IPR037103">
    <property type="entry name" value="Tubulin/FtsZ-like_C"/>
</dbReference>
<dbReference type="NCBIfam" id="TIGR00065">
    <property type="entry name" value="ftsZ"/>
    <property type="match status" value="1"/>
</dbReference>
<evidence type="ECO:0000259" key="9">
    <source>
        <dbReference type="SMART" id="SM00865"/>
    </source>
</evidence>
<comment type="caution">
    <text evidence="10">The sequence shown here is derived from an EMBL/GenBank/DDBJ whole genome shotgun (WGS) entry which is preliminary data.</text>
</comment>
<dbReference type="InterPro" id="IPR018316">
    <property type="entry name" value="Tubulin/FtsZ_2-layer-sand-dom"/>
</dbReference>
<dbReference type="EMBL" id="BLSB01000010">
    <property type="protein sequence ID" value="GFP34533.1"/>
    <property type="molecule type" value="Genomic_DNA"/>
</dbReference>
<comment type="subcellular location">
    <subcellularLocation>
        <location evidence="5">Cytoplasm</location>
    </subcellularLocation>
    <text evidence="5">Assembles at midcell at the inner surface of the cytoplasmic membrane.</text>
</comment>
<dbReference type="PRINTS" id="PR00423">
    <property type="entry name" value="CELLDVISFTSZ"/>
</dbReference>
<keyword evidence="2 5" id="KW-0547">Nucleotide-binding</keyword>
<feature type="binding site" evidence="5">
    <location>
        <begin position="108"/>
        <end position="110"/>
    </location>
    <ligand>
        <name>GTP</name>
        <dbReference type="ChEBI" id="CHEBI:37565"/>
    </ligand>
</feature>